<reference evidence="3" key="1">
    <citation type="submission" date="2021-10" db="EMBL/GenBank/DDBJ databases">
        <title>Tropical sea cucumber genome reveals ecological adaptation and Cuvierian tubules defense mechanism.</title>
        <authorList>
            <person name="Chen T."/>
        </authorList>
    </citation>
    <scope>NUCLEOTIDE SEQUENCE</scope>
    <source>
        <strain evidence="3">Nanhai2018</strain>
        <tissue evidence="3">Muscle</tissue>
    </source>
</reference>
<feature type="domain" description="Sushi" evidence="2">
    <location>
        <begin position="37"/>
        <end position="79"/>
    </location>
</feature>
<dbReference type="InterPro" id="IPR035976">
    <property type="entry name" value="Sushi/SCR/CCP_sf"/>
</dbReference>
<sequence length="95" mass="10629">MNVSLFTHRKNPRLWFLQFCHLTVSVPLCSYADLPVIASGHFYVESCSGKEVGDVCLMQCEDNYYPATDIETRCQISGSAKAAWSFPEDGFHCTG</sequence>
<evidence type="ECO:0000256" key="1">
    <source>
        <dbReference type="ARBA" id="ARBA00023157"/>
    </source>
</evidence>
<accession>A0A9Q1BDG6</accession>
<name>A0A9Q1BDG6_HOLLE</name>
<dbReference type="SUPFAM" id="SSF57535">
    <property type="entry name" value="Complement control module/SCR domain"/>
    <property type="match status" value="1"/>
</dbReference>
<keyword evidence="4" id="KW-1185">Reference proteome</keyword>
<dbReference type="AlphaFoldDB" id="A0A9Q1BDG6"/>
<dbReference type="Proteomes" id="UP001152320">
    <property type="component" value="Chromosome 22"/>
</dbReference>
<proteinExistence type="predicted"/>
<protein>
    <recommendedName>
        <fullName evidence="2">Sushi domain-containing protein</fullName>
    </recommendedName>
</protein>
<organism evidence="3 4">
    <name type="scientific">Holothuria leucospilota</name>
    <name type="common">Black long sea cucumber</name>
    <name type="synonym">Mertensiothuria leucospilota</name>
    <dbReference type="NCBI Taxonomy" id="206669"/>
    <lineage>
        <taxon>Eukaryota</taxon>
        <taxon>Metazoa</taxon>
        <taxon>Echinodermata</taxon>
        <taxon>Eleutherozoa</taxon>
        <taxon>Echinozoa</taxon>
        <taxon>Holothuroidea</taxon>
        <taxon>Aspidochirotacea</taxon>
        <taxon>Aspidochirotida</taxon>
        <taxon>Holothuriidae</taxon>
        <taxon>Holothuria</taxon>
    </lineage>
</organism>
<comment type="caution">
    <text evidence="3">The sequence shown here is derived from an EMBL/GenBank/DDBJ whole genome shotgun (WGS) entry which is preliminary data.</text>
</comment>
<gene>
    <name evidence="3" type="ORF">HOLleu_40229</name>
</gene>
<dbReference type="EMBL" id="JAIZAY010000022">
    <property type="protein sequence ID" value="KAJ8020597.1"/>
    <property type="molecule type" value="Genomic_DNA"/>
</dbReference>
<evidence type="ECO:0000313" key="3">
    <source>
        <dbReference type="EMBL" id="KAJ8020597.1"/>
    </source>
</evidence>
<keyword evidence="1" id="KW-1015">Disulfide bond</keyword>
<dbReference type="Pfam" id="PF00084">
    <property type="entry name" value="Sushi"/>
    <property type="match status" value="1"/>
</dbReference>
<evidence type="ECO:0000259" key="2">
    <source>
        <dbReference type="Pfam" id="PF00084"/>
    </source>
</evidence>
<dbReference type="InterPro" id="IPR000436">
    <property type="entry name" value="Sushi_SCR_CCP_dom"/>
</dbReference>
<evidence type="ECO:0000313" key="4">
    <source>
        <dbReference type="Proteomes" id="UP001152320"/>
    </source>
</evidence>